<dbReference type="Proteomes" id="UP001549207">
    <property type="component" value="Unassembled WGS sequence"/>
</dbReference>
<evidence type="ECO:0000313" key="1">
    <source>
        <dbReference type="EMBL" id="MET3773094.1"/>
    </source>
</evidence>
<name>A0ACC6TH55_9MICC</name>
<evidence type="ECO:0000313" key="2">
    <source>
        <dbReference type="Proteomes" id="UP001549207"/>
    </source>
</evidence>
<keyword evidence="1" id="KW-0456">Lyase</keyword>
<proteinExistence type="predicted"/>
<dbReference type="EMBL" id="JBEPNJ010000011">
    <property type="protein sequence ID" value="MET3773094.1"/>
    <property type="molecule type" value="Genomic_DNA"/>
</dbReference>
<organism evidence="1 2">
    <name type="scientific">Arthrobacter nitrophenolicus</name>
    <dbReference type="NCBI Taxonomy" id="683150"/>
    <lineage>
        <taxon>Bacteria</taxon>
        <taxon>Bacillati</taxon>
        <taxon>Actinomycetota</taxon>
        <taxon>Actinomycetes</taxon>
        <taxon>Micrococcales</taxon>
        <taxon>Micrococcaceae</taxon>
        <taxon>Arthrobacter</taxon>
    </lineage>
</organism>
<gene>
    <name evidence="1" type="ORF">ABIC98_002754</name>
</gene>
<keyword evidence="2" id="KW-1185">Reference proteome</keyword>
<accession>A0ACC6TH55</accession>
<reference evidence="1" key="1">
    <citation type="submission" date="2024-06" db="EMBL/GenBank/DDBJ databases">
        <title>Genomic Encyclopedia of Type Strains, Phase IV (KMG-IV): sequencing the most valuable type-strain genomes for metagenomic binning, comparative biology and taxonomic classification.</title>
        <authorList>
            <person name="Goeker M."/>
        </authorList>
    </citation>
    <scope>NUCLEOTIDE SEQUENCE</scope>
    <source>
        <strain evidence="1">SJCon</strain>
    </source>
</reference>
<protein>
    <submittedName>
        <fullName evidence="1">Pectate lyase</fullName>
        <ecNumber evidence="1">4.2.2.2</ecNumber>
    </submittedName>
</protein>
<comment type="caution">
    <text evidence="1">The sequence shown here is derived from an EMBL/GenBank/DDBJ whole genome shotgun (WGS) entry which is preliminary data.</text>
</comment>
<sequence length="429" mass="45900">MITAPVSIAIAAAVALTVPVPAPAPAPQGMEATSTSDPGRQTLAPRDGWASFDGGTTGGANAAPDDVHEVSTRDELAAAVAGNKPKIVYVKADINANTASDGTPITCQDYAANGYSLDAYLAAFDPSHWNGKASGPLEDARKASSANQQKQIRMDVGANTTIIGLGNVQLTGFTVNIDQVDNVIVRNLRISDAYDCFPGWNGETWKTEWDNLVVSGSTHVWLDHLTLDDGATADAEQPRYFGEPFLRHDGLLDVVRQADLVTVSWSRMVGHDKSLLWGNGDGATGDRGKLRVTLHHNELVDLEQRAPRVRFGQAHVYNNVYRVTSPGRYQYSWGVGVESSIIARNNTFELAEGISPDRILRDFGGTGIDEEGTWVNGRHISVLDAYNSANPGQMLAPEVSGSPGPHLPIEPAPAARERVERDAGSGLRS</sequence>
<dbReference type="EC" id="4.2.2.2" evidence="1"/>